<keyword evidence="1" id="KW-0472">Membrane</keyword>
<name>A0A2P2JBC1_RHIMU</name>
<keyword evidence="1" id="KW-1133">Transmembrane helix</keyword>
<sequence length="33" mass="3776">MDSELRATNFKSVTLVSPATCIIYICCYFLLYP</sequence>
<dbReference type="AlphaFoldDB" id="A0A2P2JBC1"/>
<evidence type="ECO:0000256" key="1">
    <source>
        <dbReference type="SAM" id="Phobius"/>
    </source>
</evidence>
<protein>
    <submittedName>
        <fullName evidence="2">Uncharacterized protein</fullName>
    </submittedName>
</protein>
<accession>A0A2P2JBC1</accession>
<keyword evidence="1" id="KW-0812">Transmembrane</keyword>
<feature type="transmembrane region" description="Helical" evidence="1">
    <location>
        <begin position="12"/>
        <end position="31"/>
    </location>
</feature>
<organism evidence="2">
    <name type="scientific">Rhizophora mucronata</name>
    <name type="common">Asiatic mangrove</name>
    <dbReference type="NCBI Taxonomy" id="61149"/>
    <lineage>
        <taxon>Eukaryota</taxon>
        <taxon>Viridiplantae</taxon>
        <taxon>Streptophyta</taxon>
        <taxon>Embryophyta</taxon>
        <taxon>Tracheophyta</taxon>
        <taxon>Spermatophyta</taxon>
        <taxon>Magnoliopsida</taxon>
        <taxon>eudicotyledons</taxon>
        <taxon>Gunneridae</taxon>
        <taxon>Pentapetalae</taxon>
        <taxon>rosids</taxon>
        <taxon>fabids</taxon>
        <taxon>Malpighiales</taxon>
        <taxon>Rhizophoraceae</taxon>
        <taxon>Rhizophora</taxon>
    </lineage>
</organism>
<dbReference type="EMBL" id="GGEC01010296">
    <property type="protein sequence ID" value="MBW90779.1"/>
    <property type="molecule type" value="Transcribed_RNA"/>
</dbReference>
<proteinExistence type="predicted"/>
<reference evidence="2" key="1">
    <citation type="submission" date="2018-02" db="EMBL/GenBank/DDBJ databases">
        <title>Rhizophora mucronata_Transcriptome.</title>
        <authorList>
            <person name="Meera S.P."/>
            <person name="Sreeshan A."/>
            <person name="Augustine A."/>
        </authorList>
    </citation>
    <scope>NUCLEOTIDE SEQUENCE</scope>
    <source>
        <tissue evidence="2">Leaf</tissue>
    </source>
</reference>
<evidence type="ECO:0000313" key="2">
    <source>
        <dbReference type="EMBL" id="MBW90779.1"/>
    </source>
</evidence>